<proteinExistence type="predicted"/>
<dbReference type="Gene3D" id="3.50.50.60">
    <property type="entry name" value="FAD/NAD(P)-binding domain"/>
    <property type="match status" value="1"/>
</dbReference>
<dbReference type="SUPFAM" id="SSF51905">
    <property type="entry name" value="FAD/NAD(P)-binding domain"/>
    <property type="match status" value="1"/>
</dbReference>
<dbReference type="OrthoDB" id="2915840at2759"/>
<reference evidence="4 5" key="1">
    <citation type="journal article" date="2015" name="Environ. Microbiol.">
        <title>Metagenome sequence of Elaphomyces granulatus from sporocarp tissue reveals Ascomycota ectomycorrhizal fingerprints of genome expansion and a Proteobacteria-rich microbiome.</title>
        <authorList>
            <person name="Quandt C.A."/>
            <person name="Kohler A."/>
            <person name="Hesse C.N."/>
            <person name="Sharpton T.J."/>
            <person name="Martin F."/>
            <person name="Spatafora J.W."/>
        </authorList>
    </citation>
    <scope>NUCLEOTIDE SEQUENCE [LARGE SCALE GENOMIC DNA]</scope>
    <source>
        <strain evidence="4 5">OSC145934</strain>
    </source>
</reference>
<name>A0A232LYB8_9EURO</name>
<dbReference type="PANTHER" id="PTHR23023">
    <property type="entry name" value="DIMETHYLANILINE MONOOXYGENASE"/>
    <property type="match status" value="1"/>
</dbReference>
<dbReference type="FunFam" id="3.50.50.60:FF:000258">
    <property type="entry name" value="Flavin-binding monooxygenase-like protein (AFU_orthologue AFUA_6G01900)"/>
    <property type="match status" value="1"/>
</dbReference>
<evidence type="ECO:0000256" key="2">
    <source>
        <dbReference type="ARBA" id="ARBA00022827"/>
    </source>
</evidence>
<evidence type="ECO:0000313" key="5">
    <source>
        <dbReference type="Proteomes" id="UP000243515"/>
    </source>
</evidence>
<keyword evidence="2" id="KW-0274">FAD</keyword>
<dbReference type="GO" id="GO:0016491">
    <property type="term" value="F:oxidoreductase activity"/>
    <property type="evidence" value="ECO:0007669"/>
    <property type="project" value="UniProtKB-KW"/>
</dbReference>
<dbReference type="EMBL" id="NPHW01003693">
    <property type="protein sequence ID" value="OXV09139.1"/>
    <property type="molecule type" value="Genomic_DNA"/>
</dbReference>
<evidence type="ECO:0000256" key="3">
    <source>
        <dbReference type="ARBA" id="ARBA00023002"/>
    </source>
</evidence>
<gene>
    <name evidence="4" type="ORF">Egran_03098</name>
</gene>
<dbReference type="InterPro" id="IPR050346">
    <property type="entry name" value="FMO-like"/>
</dbReference>
<dbReference type="Proteomes" id="UP000243515">
    <property type="component" value="Unassembled WGS sequence"/>
</dbReference>
<keyword evidence="5" id="KW-1185">Reference proteome</keyword>
<evidence type="ECO:0008006" key="6">
    <source>
        <dbReference type="Google" id="ProtNLM"/>
    </source>
</evidence>
<sequence length="596" mass="67298">MESLDLVVIGAGWSGLVAAKTYLEVKPSSKVVILDSESSVGGVWTKHRLYKGLKSNNMLGTYEYSDFPMDESTFDVKPGEHIPGNVLLLYFEKYVAHFQLADKIRLGSKVERAERKPDGKWRLTIRKIHGGAVEGVVLETSKLVVATGLTTEPFLPAFNGQDSFNAPLFHFRDFAIYEDEALQVGKRVAILGGTKSAWDVAYACATSGAQVNWIIRESGHGPAWMAPPYVSPLKRWLEKLVTTRFFTWFSPCIWGDADGFGIVRYFLHGTWLGRKMVDVFWKTIANDVIQLNGYDIHPEVGKLKPWVSPFWTGTSLGILNYSTNFFDYVKNGTIKIHITDIDHLSHRTIHLTTGEGIPVSAFVCATGWKATPNIEFLPRGIDKELGFAWSPDPIDEDLVKRADDEILRRFPHLQDQPAFSPKHQALAENAAAASPHPIRLIRFMVPLSMFKERSIIFLGTPLTINTALVSQLQALWATAYFDDKLITPFMVRRPLPGSIEDTDRKPIKKSDPDLKWETALQTQFGKWRYPAGFGKRNPDFVFDAMPYMDMLLKDLGLQSHRKSNIFTECFEPYGPSDYRGLVDEWKARNLVKTKSD</sequence>
<keyword evidence="1" id="KW-0285">Flavoprotein</keyword>
<comment type="caution">
    <text evidence="4">The sequence shown here is derived from an EMBL/GenBank/DDBJ whole genome shotgun (WGS) entry which is preliminary data.</text>
</comment>
<keyword evidence="3" id="KW-0560">Oxidoreductase</keyword>
<dbReference type="Pfam" id="PF13738">
    <property type="entry name" value="Pyr_redox_3"/>
    <property type="match status" value="1"/>
</dbReference>
<organism evidence="4 5">
    <name type="scientific">Elaphomyces granulatus</name>
    <dbReference type="NCBI Taxonomy" id="519963"/>
    <lineage>
        <taxon>Eukaryota</taxon>
        <taxon>Fungi</taxon>
        <taxon>Dikarya</taxon>
        <taxon>Ascomycota</taxon>
        <taxon>Pezizomycotina</taxon>
        <taxon>Eurotiomycetes</taxon>
        <taxon>Eurotiomycetidae</taxon>
        <taxon>Eurotiales</taxon>
        <taxon>Elaphomycetaceae</taxon>
        <taxon>Elaphomyces</taxon>
    </lineage>
</organism>
<protein>
    <recommendedName>
        <fullName evidence="6">FAD/NAD(P)-binding domain-containing protein</fullName>
    </recommendedName>
</protein>
<accession>A0A232LYB8</accession>
<evidence type="ECO:0000256" key="1">
    <source>
        <dbReference type="ARBA" id="ARBA00022630"/>
    </source>
</evidence>
<evidence type="ECO:0000313" key="4">
    <source>
        <dbReference type="EMBL" id="OXV09139.1"/>
    </source>
</evidence>
<dbReference type="InterPro" id="IPR036188">
    <property type="entry name" value="FAD/NAD-bd_sf"/>
</dbReference>
<dbReference type="AlphaFoldDB" id="A0A232LYB8"/>